<gene>
    <name evidence="9" type="ORF">BBC0178_014870</name>
</gene>
<feature type="region of interest" description="Disordered" evidence="7">
    <location>
        <begin position="35"/>
        <end position="78"/>
    </location>
</feature>
<dbReference type="Pfam" id="PF07886">
    <property type="entry name" value="BA14K"/>
    <property type="match status" value="1"/>
</dbReference>
<keyword evidence="8" id="KW-0732">Signal</keyword>
<evidence type="ECO:0000256" key="5">
    <source>
        <dbReference type="ARBA" id="ARBA00022734"/>
    </source>
</evidence>
<feature type="chain" id="PRO_5012052726" description="Lectin-like protein BA14k" evidence="8">
    <location>
        <begin position="26"/>
        <end position="113"/>
    </location>
</feature>
<feature type="compositionally biased region" description="Basic and acidic residues" evidence="7">
    <location>
        <begin position="92"/>
        <end position="102"/>
    </location>
</feature>
<sequence length="113" mass="12699">MIFRLAKLFVIPLFLSTTLAINAGAVELNSPLAPITRPQNAPLPHSNYGVPKPNRNYKPELTHPSGPTYKLDTGPDINHQQWCSDRYKSYRSSDDTYIDRGGVRQTCKSPFPK</sequence>
<keyword evidence="10" id="KW-1185">Reference proteome</keyword>
<keyword evidence="5" id="KW-0430">Lectin</keyword>
<evidence type="ECO:0000256" key="2">
    <source>
        <dbReference type="ARBA" id="ARBA00010270"/>
    </source>
</evidence>
<dbReference type="RefSeq" id="WP_078039689.1">
    <property type="nucleotide sequence ID" value="NZ_CP015820.1"/>
</dbReference>
<comment type="subcellular location">
    <subcellularLocation>
        <location evidence="1">Membrane</location>
        <topology evidence="1">Single-pass membrane protein</topology>
    </subcellularLocation>
</comment>
<dbReference type="EMBL" id="CP015820">
    <property type="protein sequence ID" value="AQT42948.1"/>
    <property type="molecule type" value="Genomic_DNA"/>
</dbReference>
<evidence type="ECO:0000256" key="7">
    <source>
        <dbReference type="SAM" id="MobiDB-lite"/>
    </source>
</evidence>
<evidence type="ECO:0000313" key="9">
    <source>
        <dbReference type="EMBL" id="AQT42948.1"/>
    </source>
</evidence>
<reference evidence="9 10" key="1">
    <citation type="submission" date="2016-11" db="EMBL/GenBank/DDBJ databases">
        <title>Comparative genomics of Bartonella apis.</title>
        <authorList>
            <person name="Engel P."/>
        </authorList>
    </citation>
    <scope>NUCLEOTIDE SEQUENCE [LARGE SCALE GENOMIC DNA]</scope>
    <source>
        <strain evidence="9 10">BBC0178</strain>
    </source>
</reference>
<dbReference type="GO" id="GO:0016020">
    <property type="term" value="C:membrane"/>
    <property type="evidence" value="ECO:0007669"/>
    <property type="project" value="UniProtKB-SubCell"/>
</dbReference>
<comment type="similarity">
    <text evidence="2">Belongs to the BA14k family.</text>
</comment>
<dbReference type="InterPro" id="IPR012413">
    <property type="entry name" value="BA14K"/>
</dbReference>
<comment type="function">
    <text evidence="6">Has immunoglobulin-binding and hemagglutination properties, and can bind to mannose. Essential for virulence. May be involved in LPS biosynthesis or polysaccharide transport.</text>
</comment>
<feature type="signal peptide" evidence="8">
    <location>
        <begin position="1"/>
        <end position="25"/>
    </location>
</feature>
<keyword evidence="4" id="KW-0472">Membrane</keyword>
<name>A0A1U9MCA0_9HYPH</name>
<evidence type="ECO:0000313" key="10">
    <source>
        <dbReference type="Proteomes" id="UP000189660"/>
    </source>
</evidence>
<evidence type="ECO:0000256" key="1">
    <source>
        <dbReference type="ARBA" id="ARBA00004167"/>
    </source>
</evidence>
<dbReference type="GO" id="GO:0030246">
    <property type="term" value="F:carbohydrate binding"/>
    <property type="evidence" value="ECO:0007669"/>
    <property type="project" value="UniProtKB-KW"/>
</dbReference>
<evidence type="ECO:0000256" key="4">
    <source>
        <dbReference type="ARBA" id="ARBA00022475"/>
    </source>
</evidence>
<feature type="region of interest" description="Disordered" evidence="7">
    <location>
        <begin position="92"/>
        <end position="113"/>
    </location>
</feature>
<evidence type="ECO:0000256" key="3">
    <source>
        <dbReference type="ARBA" id="ARBA00020552"/>
    </source>
</evidence>
<dbReference type="Proteomes" id="UP000189660">
    <property type="component" value="Chromosome"/>
</dbReference>
<keyword evidence="4" id="KW-1003">Cell membrane</keyword>
<protein>
    <recommendedName>
        <fullName evidence="3">Lectin-like protein BA14k</fullName>
    </recommendedName>
</protein>
<dbReference type="KEGG" id="bapa:BBC0178_014870"/>
<organism evidence="9 10">
    <name type="scientific">Bartonella apihabitans</name>
    <dbReference type="NCBI Taxonomy" id="2750929"/>
    <lineage>
        <taxon>Bacteria</taxon>
        <taxon>Pseudomonadati</taxon>
        <taxon>Pseudomonadota</taxon>
        <taxon>Alphaproteobacteria</taxon>
        <taxon>Hyphomicrobiales</taxon>
        <taxon>Bartonellaceae</taxon>
        <taxon>Bartonella</taxon>
    </lineage>
</organism>
<dbReference type="AlphaFoldDB" id="A0A1U9MCA0"/>
<evidence type="ECO:0000256" key="6">
    <source>
        <dbReference type="ARBA" id="ARBA00025321"/>
    </source>
</evidence>
<dbReference type="OrthoDB" id="7926476at2"/>
<accession>A0A1U9MCA0</accession>
<proteinExistence type="inferred from homology"/>
<evidence type="ECO:0000256" key="8">
    <source>
        <dbReference type="SAM" id="SignalP"/>
    </source>
</evidence>